<dbReference type="AlphaFoldDB" id="A0A4Q4MYV3"/>
<protein>
    <recommendedName>
        <fullName evidence="3">SnoaL-like domain-containing protein</fullName>
    </recommendedName>
</protein>
<comment type="caution">
    <text evidence="1">The sequence shown here is derived from an EMBL/GenBank/DDBJ whole genome shotgun (WGS) entry which is preliminary data.</text>
</comment>
<dbReference type="EMBL" id="PDXD01000079">
    <property type="protein sequence ID" value="RYN63933.1"/>
    <property type="molecule type" value="Genomic_DNA"/>
</dbReference>
<dbReference type="InterPro" id="IPR032710">
    <property type="entry name" value="NTF2-like_dom_sf"/>
</dbReference>
<dbReference type="SUPFAM" id="SSF54427">
    <property type="entry name" value="NTF2-like"/>
    <property type="match status" value="1"/>
</dbReference>
<proteinExistence type="predicted"/>
<dbReference type="PANTHER" id="PTHR39598">
    <property type="entry name" value="AUSTINOL SYNTHESIS PROTEIN F-RELATED"/>
    <property type="match status" value="1"/>
</dbReference>
<dbReference type="VEuPathDB" id="FungiDB:CC77DRAFT_1051285"/>
<name>A0A4Q4MYV3_ALTAL</name>
<accession>A0A4Q4MYV3</accession>
<dbReference type="Gene3D" id="3.10.450.50">
    <property type="match status" value="1"/>
</dbReference>
<sequence length="161" mass="17925">MPLTKDNLCQIATLFLDAFDKLSAEAHLALRADTCIHIFAPSSLGVPTKNNEQFASHLTNNIKPVLAAFPVTAKETHIHLIPTGGQITIWATGIPHFKEEAKGGEEDEVWRYMGEYIFMLDIDDQGKIERVLEFLDSKETEKLMGLMSRAKVNVGVDGKAW</sequence>
<evidence type="ECO:0000313" key="2">
    <source>
        <dbReference type="Proteomes" id="UP000291422"/>
    </source>
</evidence>
<gene>
    <name evidence="1" type="ORF">AA0117_g12642</name>
</gene>
<dbReference type="PANTHER" id="PTHR39598:SF1">
    <property type="entry name" value="AUSTINOID BIOSYNTHESIS CLUSTERS PROTEIN F-RELATED"/>
    <property type="match status" value="1"/>
</dbReference>
<dbReference type="InterPro" id="IPR050977">
    <property type="entry name" value="Fungal_Meroterpenoid_Isomerase"/>
</dbReference>
<organism evidence="1 2">
    <name type="scientific">Alternaria alternata</name>
    <name type="common">Alternaria rot fungus</name>
    <name type="synonym">Torula alternata</name>
    <dbReference type="NCBI Taxonomy" id="5599"/>
    <lineage>
        <taxon>Eukaryota</taxon>
        <taxon>Fungi</taxon>
        <taxon>Dikarya</taxon>
        <taxon>Ascomycota</taxon>
        <taxon>Pezizomycotina</taxon>
        <taxon>Dothideomycetes</taxon>
        <taxon>Pleosporomycetidae</taxon>
        <taxon>Pleosporales</taxon>
        <taxon>Pleosporineae</taxon>
        <taxon>Pleosporaceae</taxon>
        <taxon>Alternaria</taxon>
        <taxon>Alternaria sect. Alternaria</taxon>
        <taxon>Alternaria alternata complex</taxon>
    </lineage>
</organism>
<dbReference type="Proteomes" id="UP000291422">
    <property type="component" value="Unassembled WGS sequence"/>
</dbReference>
<reference evidence="2" key="1">
    <citation type="journal article" date="2019" name="bioRxiv">
        <title>Genomics, evolutionary history and diagnostics of the Alternaria alternata species group including apple and Asian pear pathotypes.</title>
        <authorList>
            <person name="Armitage A.D."/>
            <person name="Cockerton H.M."/>
            <person name="Sreenivasaprasad S."/>
            <person name="Woodhall J.W."/>
            <person name="Lane C.R."/>
            <person name="Harrison R.J."/>
            <person name="Clarkson J.P."/>
        </authorList>
    </citation>
    <scope>NUCLEOTIDE SEQUENCE [LARGE SCALE GENOMIC DNA]</scope>
    <source>
        <strain evidence="2">FERA 1177</strain>
    </source>
</reference>
<evidence type="ECO:0000313" key="1">
    <source>
        <dbReference type="EMBL" id="RYN63933.1"/>
    </source>
</evidence>
<evidence type="ECO:0008006" key="3">
    <source>
        <dbReference type="Google" id="ProtNLM"/>
    </source>
</evidence>